<sequence length="343" mass="38140">MKIKILLIMSMLTVISGIAVAQSTDEYAVPRTEYGQPDLQGVWNFSSSTPMQRSERYGTQEFLTPEQIEQAVQRQVRTAAAADAREAELVLDPEAPPAGATPRGYNTFWIEMGNRGDNVRTSHIVYPLDGRTPEVIEGNPVIAGGLGPDITGERPVRFIVGGIAKDGPEDRGLSERCLVGFNAGPPFTPSLYNNNLQIFQSKDTFVIMTEMIHDARIVTLVEKPALTDDIRLWSGDSRGYWEGDTLVVETRNFNGMQSSFQSRGTNLDMILTEKFTRIAYDTMNYEFTVDDPSTFTDKITAIVPMSKVAGQIYEYACHEGNYGMFNIIRGARVEERLQAENGI</sequence>
<gene>
    <name evidence="1" type="ORF">METZ01_LOCUS25700</name>
</gene>
<organism evidence="1">
    <name type="scientific">marine metagenome</name>
    <dbReference type="NCBI Taxonomy" id="408172"/>
    <lineage>
        <taxon>unclassified sequences</taxon>
        <taxon>metagenomes</taxon>
        <taxon>ecological metagenomes</taxon>
    </lineage>
</organism>
<name>A0A381Q0J4_9ZZZZ</name>
<dbReference type="AlphaFoldDB" id="A0A381Q0J4"/>
<protein>
    <submittedName>
        <fullName evidence="1">Uncharacterized protein</fullName>
    </submittedName>
</protein>
<proteinExistence type="predicted"/>
<accession>A0A381Q0J4</accession>
<reference evidence="1" key="1">
    <citation type="submission" date="2018-05" db="EMBL/GenBank/DDBJ databases">
        <authorList>
            <person name="Lanie J.A."/>
            <person name="Ng W.-L."/>
            <person name="Kazmierczak K.M."/>
            <person name="Andrzejewski T.M."/>
            <person name="Davidsen T.M."/>
            <person name="Wayne K.J."/>
            <person name="Tettelin H."/>
            <person name="Glass J.I."/>
            <person name="Rusch D."/>
            <person name="Podicherti R."/>
            <person name="Tsui H.-C.T."/>
            <person name="Winkler M.E."/>
        </authorList>
    </citation>
    <scope>NUCLEOTIDE SEQUENCE</scope>
</reference>
<evidence type="ECO:0000313" key="1">
    <source>
        <dbReference type="EMBL" id="SUZ72846.1"/>
    </source>
</evidence>
<dbReference type="EMBL" id="UINC01001160">
    <property type="protein sequence ID" value="SUZ72846.1"/>
    <property type="molecule type" value="Genomic_DNA"/>
</dbReference>